<keyword evidence="1" id="KW-0472">Membrane</keyword>
<dbReference type="EMBL" id="SJPO01000005">
    <property type="protein sequence ID" value="TWT76982.1"/>
    <property type="molecule type" value="Genomic_DNA"/>
</dbReference>
<comment type="caution">
    <text evidence="2">The sequence shown here is derived from an EMBL/GenBank/DDBJ whole genome shotgun (WGS) entry which is preliminary data.</text>
</comment>
<evidence type="ECO:0000256" key="1">
    <source>
        <dbReference type="SAM" id="Phobius"/>
    </source>
</evidence>
<dbReference type="Proteomes" id="UP000318478">
    <property type="component" value="Unassembled WGS sequence"/>
</dbReference>
<gene>
    <name evidence="2" type="ORF">Pla123a_24070</name>
</gene>
<evidence type="ECO:0000313" key="2">
    <source>
        <dbReference type="EMBL" id="TWT76982.1"/>
    </source>
</evidence>
<proteinExistence type="predicted"/>
<evidence type="ECO:0000313" key="3">
    <source>
        <dbReference type="Proteomes" id="UP000318478"/>
    </source>
</evidence>
<feature type="transmembrane region" description="Helical" evidence="1">
    <location>
        <begin position="59"/>
        <end position="79"/>
    </location>
</feature>
<sequence length="81" mass="8537">MDNQNKGRRPSFRGALSAWLQGRLQECTHCRVCSHDVTPLDHYCANCGQQDPALVSKSAALSVVVLAGLLACGGVTALVGI</sequence>
<dbReference type="AlphaFoldDB" id="A0A5C5YPU3"/>
<reference evidence="2 3" key="1">
    <citation type="submission" date="2019-02" db="EMBL/GenBank/DDBJ databases">
        <title>Deep-cultivation of Planctomycetes and their phenomic and genomic characterization uncovers novel biology.</title>
        <authorList>
            <person name="Wiegand S."/>
            <person name="Jogler M."/>
            <person name="Boedeker C."/>
            <person name="Pinto D."/>
            <person name="Vollmers J."/>
            <person name="Rivas-Marin E."/>
            <person name="Kohn T."/>
            <person name="Peeters S.H."/>
            <person name="Heuer A."/>
            <person name="Rast P."/>
            <person name="Oberbeckmann S."/>
            <person name="Bunk B."/>
            <person name="Jeske O."/>
            <person name="Meyerdierks A."/>
            <person name="Storesund J.E."/>
            <person name="Kallscheuer N."/>
            <person name="Luecker S."/>
            <person name="Lage O.M."/>
            <person name="Pohl T."/>
            <person name="Merkel B.J."/>
            <person name="Hornburger P."/>
            <person name="Mueller R.-W."/>
            <person name="Bruemmer F."/>
            <person name="Labrenz M."/>
            <person name="Spormann A.M."/>
            <person name="Op Den Camp H."/>
            <person name="Overmann J."/>
            <person name="Amann R."/>
            <person name="Jetten M.S.M."/>
            <person name="Mascher T."/>
            <person name="Medema M.H."/>
            <person name="Devos D.P."/>
            <person name="Kaster A.-K."/>
            <person name="Ovreas L."/>
            <person name="Rohde M."/>
            <person name="Galperin M.Y."/>
            <person name="Jogler C."/>
        </authorList>
    </citation>
    <scope>NUCLEOTIDE SEQUENCE [LARGE SCALE GENOMIC DNA]</scope>
    <source>
        <strain evidence="2 3">Pla123a</strain>
    </source>
</reference>
<organism evidence="2 3">
    <name type="scientific">Posidoniimonas polymericola</name>
    <dbReference type="NCBI Taxonomy" id="2528002"/>
    <lineage>
        <taxon>Bacteria</taxon>
        <taxon>Pseudomonadati</taxon>
        <taxon>Planctomycetota</taxon>
        <taxon>Planctomycetia</taxon>
        <taxon>Pirellulales</taxon>
        <taxon>Lacipirellulaceae</taxon>
        <taxon>Posidoniimonas</taxon>
    </lineage>
</organism>
<protein>
    <submittedName>
        <fullName evidence="2">Uncharacterized protein</fullName>
    </submittedName>
</protein>
<dbReference type="RefSeq" id="WP_146587184.1">
    <property type="nucleotide sequence ID" value="NZ_SJPO01000005.1"/>
</dbReference>
<keyword evidence="3" id="KW-1185">Reference proteome</keyword>
<keyword evidence="1" id="KW-1133">Transmembrane helix</keyword>
<accession>A0A5C5YPU3</accession>
<name>A0A5C5YPU3_9BACT</name>
<keyword evidence="1" id="KW-0812">Transmembrane</keyword>
<dbReference type="OrthoDB" id="9992381at2"/>